<evidence type="ECO:0000256" key="4">
    <source>
        <dbReference type="SAM" id="MobiDB-lite"/>
    </source>
</evidence>
<evidence type="ECO:0000313" key="6">
    <source>
        <dbReference type="EMBL" id="KPU79301.1"/>
    </source>
</evidence>
<dbReference type="eggNOG" id="KOG0118">
    <property type="taxonomic scope" value="Eukaryota"/>
</dbReference>
<dbReference type="GO" id="GO:1903502">
    <property type="term" value="C:translation repressor complex"/>
    <property type="evidence" value="ECO:0007669"/>
    <property type="project" value="EnsemblMetazoa"/>
</dbReference>
<dbReference type="GO" id="GO:0030371">
    <property type="term" value="F:translation repressor activity"/>
    <property type="evidence" value="ECO:0007669"/>
    <property type="project" value="EnsemblMetazoa"/>
</dbReference>
<evidence type="ECO:0000313" key="7">
    <source>
        <dbReference type="Proteomes" id="UP000007801"/>
    </source>
</evidence>
<dbReference type="FunFam" id="3.30.70.330:FF:000040">
    <property type="entry name" value="Heterogeneous nuclear ribonucleoprotein A2/B1"/>
    <property type="match status" value="1"/>
</dbReference>
<dbReference type="STRING" id="7217.A0A0P8XX10"/>
<evidence type="ECO:0000256" key="3">
    <source>
        <dbReference type="PROSITE-ProRule" id="PRU00176"/>
    </source>
</evidence>
<dbReference type="AlphaFoldDB" id="A0A0P8XX10"/>
<evidence type="ECO:0000259" key="5">
    <source>
        <dbReference type="PROSITE" id="PS50102"/>
    </source>
</evidence>
<dbReference type="GeneID" id="6500153"/>
<dbReference type="Proteomes" id="UP000007801">
    <property type="component" value="Unassembled WGS sequence"/>
</dbReference>
<evidence type="ECO:0000256" key="1">
    <source>
        <dbReference type="ARBA" id="ARBA00022737"/>
    </source>
</evidence>
<dbReference type="SUPFAM" id="SSF54928">
    <property type="entry name" value="RNA-binding domain, RBD"/>
    <property type="match status" value="2"/>
</dbReference>
<dbReference type="GO" id="GO:0003730">
    <property type="term" value="F:mRNA 3'-UTR binding"/>
    <property type="evidence" value="ECO:0007669"/>
    <property type="project" value="EnsemblMetazoa"/>
</dbReference>
<dbReference type="Pfam" id="PF00076">
    <property type="entry name" value="RRM_1"/>
    <property type="match status" value="2"/>
</dbReference>
<feature type="domain" description="RRM" evidence="5">
    <location>
        <begin position="188"/>
        <end position="265"/>
    </location>
</feature>
<dbReference type="PROSITE" id="PS50102">
    <property type="entry name" value="RRM"/>
    <property type="match status" value="2"/>
</dbReference>
<keyword evidence="2 3" id="KW-0694">RNA-binding</keyword>
<dbReference type="GO" id="GO:0098687">
    <property type="term" value="C:chromosomal region"/>
    <property type="evidence" value="ECO:0007669"/>
    <property type="project" value="UniProtKB-ARBA"/>
</dbReference>
<dbReference type="GO" id="GO:0005829">
    <property type="term" value="C:cytosol"/>
    <property type="evidence" value="ECO:0007669"/>
    <property type="project" value="EnsemblMetazoa"/>
</dbReference>
<keyword evidence="7" id="KW-1185">Reference proteome</keyword>
<dbReference type="InterPro" id="IPR035979">
    <property type="entry name" value="RBD_domain_sf"/>
</dbReference>
<gene>
    <name evidence="6" type="primary">Dana\GF17369</name>
    <name evidence="6" type="synonym">dana_GLEANR_18635</name>
    <name evidence="6" type="ORF">GF17369</name>
</gene>
<dbReference type="SMART" id="SM00360">
    <property type="entry name" value="RRM"/>
    <property type="match status" value="2"/>
</dbReference>
<protein>
    <submittedName>
        <fullName evidence="6">Uncharacterized protein, isoform B</fullName>
    </submittedName>
</protein>
<proteinExistence type="predicted"/>
<feature type="compositionally biased region" description="Basic and acidic residues" evidence="4">
    <location>
        <begin position="399"/>
        <end position="411"/>
    </location>
</feature>
<evidence type="ECO:0000256" key="2">
    <source>
        <dbReference type="ARBA" id="ARBA00022884"/>
    </source>
</evidence>
<dbReference type="OrthoDB" id="1875751at2759"/>
<reference evidence="6 7" key="1">
    <citation type="journal article" date="2007" name="Nature">
        <title>Evolution of genes and genomes on the Drosophila phylogeny.</title>
        <authorList>
            <consortium name="Drosophila 12 Genomes Consortium"/>
            <person name="Clark A.G."/>
            <person name="Eisen M.B."/>
            <person name="Smith D.R."/>
            <person name="Bergman C.M."/>
            <person name="Oliver B."/>
            <person name="Markow T.A."/>
            <person name="Kaufman T.C."/>
            <person name="Kellis M."/>
            <person name="Gelbart W."/>
            <person name="Iyer V.N."/>
            <person name="Pollard D.A."/>
            <person name="Sackton T.B."/>
            <person name="Larracuente A.M."/>
            <person name="Singh N.D."/>
            <person name="Abad J.P."/>
            <person name="Abt D.N."/>
            <person name="Adryan B."/>
            <person name="Aguade M."/>
            <person name="Akashi H."/>
            <person name="Anderson W.W."/>
            <person name="Aquadro C.F."/>
            <person name="Ardell D.H."/>
            <person name="Arguello R."/>
            <person name="Artieri C.G."/>
            <person name="Barbash D.A."/>
            <person name="Barker D."/>
            <person name="Barsanti P."/>
            <person name="Batterham P."/>
            <person name="Batzoglou S."/>
            <person name="Begun D."/>
            <person name="Bhutkar A."/>
            <person name="Blanco E."/>
            <person name="Bosak S.A."/>
            <person name="Bradley R.K."/>
            <person name="Brand A.D."/>
            <person name="Brent M.R."/>
            <person name="Brooks A.N."/>
            <person name="Brown R.H."/>
            <person name="Butlin R.K."/>
            <person name="Caggese C."/>
            <person name="Calvi B.R."/>
            <person name="Bernardo de Carvalho A."/>
            <person name="Caspi A."/>
            <person name="Castrezana S."/>
            <person name="Celniker S.E."/>
            <person name="Chang J.L."/>
            <person name="Chapple C."/>
            <person name="Chatterji S."/>
            <person name="Chinwalla A."/>
            <person name="Civetta A."/>
            <person name="Clifton S.W."/>
            <person name="Comeron J.M."/>
            <person name="Costello J.C."/>
            <person name="Coyne J.A."/>
            <person name="Daub J."/>
            <person name="David R.G."/>
            <person name="Delcher A.L."/>
            <person name="Delehaunty K."/>
            <person name="Do C.B."/>
            <person name="Ebling H."/>
            <person name="Edwards K."/>
            <person name="Eickbush T."/>
            <person name="Evans J.D."/>
            <person name="Filipski A."/>
            <person name="Findeiss S."/>
            <person name="Freyhult E."/>
            <person name="Fulton L."/>
            <person name="Fulton R."/>
            <person name="Garcia A.C."/>
            <person name="Gardiner A."/>
            <person name="Garfield D.A."/>
            <person name="Garvin B.E."/>
            <person name="Gibson G."/>
            <person name="Gilbert D."/>
            <person name="Gnerre S."/>
            <person name="Godfrey J."/>
            <person name="Good R."/>
            <person name="Gotea V."/>
            <person name="Gravely B."/>
            <person name="Greenberg A.J."/>
            <person name="Griffiths-Jones S."/>
            <person name="Gross S."/>
            <person name="Guigo R."/>
            <person name="Gustafson E.A."/>
            <person name="Haerty W."/>
            <person name="Hahn M.W."/>
            <person name="Halligan D.L."/>
            <person name="Halpern A.L."/>
            <person name="Halter G.M."/>
            <person name="Han M.V."/>
            <person name="Heger A."/>
            <person name="Hillier L."/>
            <person name="Hinrichs A.S."/>
            <person name="Holmes I."/>
            <person name="Hoskins R.A."/>
            <person name="Hubisz M.J."/>
            <person name="Hultmark D."/>
            <person name="Huntley M.A."/>
            <person name="Jaffe D.B."/>
            <person name="Jagadeeshan S."/>
            <person name="Jeck W.R."/>
            <person name="Johnson J."/>
            <person name="Jones C.D."/>
            <person name="Jordan W.C."/>
            <person name="Karpen G.H."/>
            <person name="Kataoka E."/>
            <person name="Keightley P.D."/>
            <person name="Kheradpour P."/>
            <person name="Kirkness E.F."/>
            <person name="Koerich L.B."/>
            <person name="Kristiansen K."/>
            <person name="Kudrna D."/>
            <person name="Kulathinal R.J."/>
            <person name="Kumar S."/>
            <person name="Kwok R."/>
            <person name="Lander E."/>
            <person name="Langley C.H."/>
            <person name="Lapoint R."/>
            <person name="Lazzaro B.P."/>
            <person name="Lee S.J."/>
            <person name="Levesque L."/>
            <person name="Li R."/>
            <person name="Lin C.F."/>
            <person name="Lin M.F."/>
            <person name="Lindblad-Toh K."/>
            <person name="Llopart A."/>
            <person name="Long M."/>
            <person name="Low L."/>
            <person name="Lozovsky E."/>
            <person name="Lu J."/>
            <person name="Luo M."/>
            <person name="Machado C.A."/>
            <person name="Makalowski W."/>
            <person name="Marzo M."/>
            <person name="Matsuda M."/>
            <person name="Matzkin L."/>
            <person name="McAllister B."/>
            <person name="McBride C.S."/>
            <person name="McKernan B."/>
            <person name="McKernan K."/>
            <person name="Mendez-Lago M."/>
            <person name="Minx P."/>
            <person name="Mollenhauer M.U."/>
            <person name="Montooth K."/>
            <person name="Mount S.M."/>
            <person name="Mu X."/>
            <person name="Myers E."/>
            <person name="Negre B."/>
            <person name="Newfeld S."/>
            <person name="Nielsen R."/>
            <person name="Noor M.A."/>
            <person name="O'Grady P."/>
            <person name="Pachter L."/>
            <person name="Papaceit M."/>
            <person name="Parisi M.J."/>
            <person name="Parisi M."/>
            <person name="Parts L."/>
            <person name="Pedersen J.S."/>
            <person name="Pesole G."/>
            <person name="Phillippy A.M."/>
            <person name="Ponting C.P."/>
            <person name="Pop M."/>
            <person name="Porcelli D."/>
            <person name="Powell J.R."/>
            <person name="Prohaska S."/>
            <person name="Pruitt K."/>
            <person name="Puig M."/>
            <person name="Quesneville H."/>
            <person name="Ram K.R."/>
            <person name="Rand D."/>
            <person name="Rasmussen M.D."/>
            <person name="Reed L.K."/>
            <person name="Reenan R."/>
            <person name="Reily A."/>
            <person name="Remington K.A."/>
            <person name="Rieger T.T."/>
            <person name="Ritchie M.G."/>
            <person name="Robin C."/>
            <person name="Rogers Y.H."/>
            <person name="Rohde C."/>
            <person name="Rozas J."/>
            <person name="Rubenfield M.J."/>
            <person name="Ruiz A."/>
            <person name="Russo S."/>
            <person name="Salzberg S.L."/>
            <person name="Sanchez-Gracia A."/>
            <person name="Saranga D.J."/>
            <person name="Sato H."/>
            <person name="Schaeffer S.W."/>
            <person name="Schatz M.C."/>
            <person name="Schlenke T."/>
            <person name="Schwartz R."/>
            <person name="Segarra C."/>
            <person name="Singh R.S."/>
            <person name="Sirot L."/>
            <person name="Sirota M."/>
            <person name="Sisneros N.B."/>
            <person name="Smith C.D."/>
            <person name="Smith T.F."/>
            <person name="Spieth J."/>
            <person name="Stage D.E."/>
            <person name="Stark A."/>
            <person name="Stephan W."/>
            <person name="Strausberg R.L."/>
            <person name="Strempel S."/>
            <person name="Sturgill D."/>
            <person name="Sutton G."/>
            <person name="Sutton G.G."/>
            <person name="Tao W."/>
            <person name="Teichmann S."/>
            <person name="Tobari Y.N."/>
            <person name="Tomimura Y."/>
            <person name="Tsolas J.M."/>
            <person name="Valente V.L."/>
            <person name="Venter E."/>
            <person name="Venter J.C."/>
            <person name="Vicario S."/>
            <person name="Vieira F.G."/>
            <person name="Vilella A.J."/>
            <person name="Villasante A."/>
            <person name="Walenz B."/>
            <person name="Wang J."/>
            <person name="Wasserman M."/>
            <person name="Watts T."/>
            <person name="Wilson D."/>
            <person name="Wilson R.K."/>
            <person name="Wing R.A."/>
            <person name="Wolfner M.F."/>
            <person name="Wong A."/>
            <person name="Wong G.K."/>
            <person name="Wu C.I."/>
            <person name="Wu G."/>
            <person name="Yamamoto D."/>
            <person name="Yang H.P."/>
            <person name="Yang S.P."/>
            <person name="Yorke J.A."/>
            <person name="Yoshida K."/>
            <person name="Zdobnov E."/>
            <person name="Zhang P."/>
            <person name="Zhang Y."/>
            <person name="Zimin A.V."/>
            <person name="Baldwin J."/>
            <person name="Abdouelleil A."/>
            <person name="Abdulkadir J."/>
            <person name="Abebe A."/>
            <person name="Abera B."/>
            <person name="Abreu J."/>
            <person name="Acer S.C."/>
            <person name="Aftuck L."/>
            <person name="Alexander A."/>
            <person name="An P."/>
            <person name="Anderson E."/>
            <person name="Anderson S."/>
            <person name="Arachi H."/>
            <person name="Azer M."/>
            <person name="Bachantsang P."/>
            <person name="Barry A."/>
            <person name="Bayul T."/>
            <person name="Berlin A."/>
            <person name="Bessette D."/>
            <person name="Bloom T."/>
            <person name="Blye J."/>
            <person name="Boguslavskiy L."/>
            <person name="Bonnet C."/>
            <person name="Boukhgalter B."/>
            <person name="Bourzgui I."/>
            <person name="Brown A."/>
            <person name="Cahill P."/>
            <person name="Channer S."/>
            <person name="Cheshatsang Y."/>
            <person name="Chuda L."/>
            <person name="Citroen M."/>
            <person name="Collymore A."/>
            <person name="Cooke P."/>
            <person name="Costello M."/>
            <person name="D'Aco K."/>
            <person name="Daza R."/>
            <person name="De Haan G."/>
            <person name="DeGray S."/>
            <person name="DeMaso C."/>
            <person name="Dhargay N."/>
            <person name="Dooley K."/>
            <person name="Dooley E."/>
            <person name="Doricent M."/>
            <person name="Dorje P."/>
            <person name="Dorjee K."/>
            <person name="Dupes A."/>
            <person name="Elong R."/>
            <person name="Falk J."/>
            <person name="Farina A."/>
            <person name="Faro S."/>
            <person name="Ferguson D."/>
            <person name="Fisher S."/>
            <person name="Foley C.D."/>
            <person name="Franke A."/>
            <person name="Friedrich D."/>
            <person name="Gadbois L."/>
            <person name="Gearin G."/>
            <person name="Gearin C.R."/>
            <person name="Giannoukos G."/>
            <person name="Goode T."/>
            <person name="Graham J."/>
            <person name="Grandbois E."/>
            <person name="Grewal S."/>
            <person name="Gyaltsen K."/>
            <person name="Hafez N."/>
            <person name="Hagos B."/>
            <person name="Hall J."/>
            <person name="Henson C."/>
            <person name="Hollinger A."/>
            <person name="Honan T."/>
            <person name="Huard M.D."/>
            <person name="Hughes L."/>
            <person name="Hurhula B."/>
            <person name="Husby M.E."/>
            <person name="Kamat A."/>
            <person name="Kanga B."/>
            <person name="Kashin S."/>
            <person name="Khazanovich D."/>
            <person name="Kisner P."/>
            <person name="Lance K."/>
            <person name="Lara M."/>
            <person name="Lee W."/>
            <person name="Lennon N."/>
            <person name="Letendre F."/>
            <person name="LeVine R."/>
            <person name="Lipovsky A."/>
            <person name="Liu X."/>
            <person name="Liu J."/>
            <person name="Liu S."/>
            <person name="Lokyitsang T."/>
            <person name="Lokyitsang Y."/>
            <person name="Lubonja R."/>
            <person name="Lui A."/>
            <person name="MacDonald P."/>
            <person name="Magnisalis V."/>
            <person name="Maru K."/>
            <person name="Matthews C."/>
            <person name="McCusker W."/>
            <person name="McDonough S."/>
            <person name="Mehta T."/>
            <person name="Meldrim J."/>
            <person name="Meneus L."/>
            <person name="Mihai O."/>
            <person name="Mihalev A."/>
            <person name="Mihova T."/>
            <person name="Mittelman R."/>
            <person name="Mlenga V."/>
            <person name="Montmayeur A."/>
            <person name="Mulrain L."/>
            <person name="Navidi A."/>
            <person name="Naylor J."/>
            <person name="Negash T."/>
            <person name="Nguyen T."/>
            <person name="Nguyen N."/>
            <person name="Nicol R."/>
            <person name="Norbu C."/>
            <person name="Norbu N."/>
            <person name="Novod N."/>
            <person name="O'Neill B."/>
            <person name="Osman S."/>
            <person name="Markiewicz E."/>
            <person name="Oyono O.L."/>
            <person name="Patti C."/>
            <person name="Phunkhang P."/>
            <person name="Pierre F."/>
            <person name="Priest M."/>
            <person name="Raghuraman S."/>
            <person name="Rege F."/>
            <person name="Reyes R."/>
            <person name="Rise C."/>
            <person name="Rogov P."/>
            <person name="Ross K."/>
            <person name="Ryan E."/>
            <person name="Settipalli S."/>
            <person name="Shea T."/>
            <person name="Sherpa N."/>
            <person name="Shi L."/>
            <person name="Shih D."/>
            <person name="Sparrow T."/>
            <person name="Spaulding J."/>
            <person name="Stalker J."/>
            <person name="Stange-Thomann N."/>
            <person name="Stavropoulos S."/>
            <person name="Stone C."/>
            <person name="Strader C."/>
            <person name="Tesfaye S."/>
            <person name="Thomson T."/>
            <person name="Thoulutsang Y."/>
            <person name="Thoulutsang D."/>
            <person name="Topham K."/>
            <person name="Topping I."/>
            <person name="Tsamla T."/>
            <person name="Vassiliev H."/>
            <person name="Vo A."/>
            <person name="Wangchuk T."/>
            <person name="Wangdi T."/>
            <person name="Weiand M."/>
            <person name="Wilkinson J."/>
            <person name="Wilson A."/>
            <person name="Yadav S."/>
            <person name="Young G."/>
            <person name="Yu Q."/>
            <person name="Zembek L."/>
            <person name="Zhong D."/>
            <person name="Zimmer A."/>
            <person name="Zwirko Z."/>
            <person name="Jaffe D.B."/>
            <person name="Alvarez P."/>
            <person name="Brockman W."/>
            <person name="Butler J."/>
            <person name="Chin C."/>
            <person name="Gnerre S."/>
            <person name="Grabherr M."/>
            <person name="Kleber M."/>
            <person name="Mauceli E."/>
            <person name="MacCallum I."/>
        </authorList>
    </citation>
    <scope>NUCLEOTIDE SEQUENCE [LARGE SCALE GENOMIC DNA]</scope>
    <source>
        <strain evidence="7">Tucson 14024-0371.13</strain>
    </source>
</reference>
<dbReference type="PANTHER" id="PTHR48032">
    <property type="entry name" value="RNA-BINDING PROTEIN MUSASHI HOMOLOG RBP6"/>
    <property type="match status" value="1"/>
</dbReference>
<feature type="domain" description="RRM" evidence="5">
    <location>
        <begin position="87"/>
        <end position="163"/>
    </location>
</feature>
<dbReference type="FunCoup" id="A0A0P8XX10">
    <property type="interactions" value="73"/>
</dbReference>
<sequence length="473" mass="51314">MSDFDIRIHSTQPLSLKFLPSSILCFSPNYSCRRPFLPKMDNNCAAGGSCQFERKASSRNNVCVSSTDPVGTANNPPNGAEGDEHLRKIFIGGLSTQTTVETVREFFRQFGAVADAVVMRDPMTNHSRGFGFVTYVDGNSVENVQRAGPHSIDNKTVETKRALPRHEFLKPGGGAGNSIGAMTGVKSNKIFLGGLKDCHDESSIREYFSQFGGITSVKLLLDKDTGRKRGFGFLEFEDSASADQALAQGKHTINMTTVEVKKSTQKPDPGKRLRFPVGGAARAGYIPPQPASLDSYNYSSSTYNPYLAQTVLPPSAFINGWASYVTPEISPPTNPVLYAAKNLHQAPQPPHLGYACYQPETTWPAYQKHGNHEWTPSNVGEWPPKAGHKHAQTSTNDSLEAKSDPGARGDADGAGTVVPVAVTTGKAKKWPTDDYKIFKPAQRLNSKVGNGGTLPAYGTIFKLVCRLLSKQKN</sequence>
<dbReference type="InterPro" id="IPR000504">
    <property type="entry name" value="RRM_dom"/>
</dbReference>
<dbReference type="EMBL" id="CH902617">
    <property type="protein sequence ID" value="KPU79301.1"/>
    <property type="molecule type" value="Genomic_DNA"/>
</dbReference>
<accession>A0A0P8XX10</accession>
<dbReference type="InParanoid" id="A0A0P8XX10"/>
<dbReference type="InterPro" id="IPR012677">
    <property type="entry name" value="Nucleotide-bd_a/b_plait_sf"/>
</dbReference>
<dbReference type="SMR" id="A0A0P8XX10"/>
<dbReference type="PANTHER" id="PTHR48032:SF6">
    <property type="entry name" value="RNA-BINDING (RRM_RBD_RNP MOTIFS) FAMILY PROTEIN"/>
    <property type="match status" value="1"/>
</dbReference>
<keyword evidence="1" id="KW-0677">Repeat</keyword>
<dbReference type="GO" id="GO:0003727">
    <property type="term" value="F:single-stranded RNA binding"/>
    <property type="evidence" value="ECO:0007669"/>
    <property type="project" value="EnsemblMetazoa"/>
</dbReference>
<dbReference type="Gene3D" id="3.30.70.330">
    <property type="match status" value="2"/>
</dbReference>
<dbReference type="CTD" id="5950"/>
<feature type="region of interest" description="Disordered" evidence="4">
    <location>
        <begin position="367"/>
        <end position="415"/>
    </location>
</feature>
<organism evidence="6 7">
    <name type="scientific">Drosophila ananassae</name>
    <name type="common">Fruit fly</name>
    <dbReference type="NCBI Taxonomy" id="7217"/>
    <lineage>
        <taxon>Eukaryota</taxon>
        <taxon>Metazoa</taxon>
        <taxon>Ecdysozoa</taxon>
        <taxon>Arthropoda</taxon>
        <taxon>Hexapoda</taxon>
        <taxon>Insecta</taxon>
        <taxon>Pterygota</taxon>
        <taxon>Neoptera</taxon>
        <taxon>Endopterygota</taxon>
        <taxon>Diptera</taxon>
        <taxon>Brachycera</taxon>
        <taxon>Muscomorpha</taxon>
        <taxon>Ephydroidea</taxon>
        <taxon>Drosophilidae</taxon>
        <taxon>Drosophila</taxon>
        <taxon>Sophophora</taxon>
    </lineage>
</organism>
<name>A0A0P8XX10_DROAN</name>